<comment type="caution">
    <text evidence="1">The sequence shown here is derived from an EMBL/GenBank/DDBJ whole genome shotgun (WGS) entry which is preliminary data.</text>
</comment>
<dbReference type="Proteomes" id="UP001476247">
    <property type="component" value="Unassembled WGS sequence"/>
</dbReference>
<organism evidence="1 2">
    <name type="scientific">Helicostylum pulchrum</name>
    <dbReference type="NCBI Taxonomy" id="562976"/>
    <lineage>
        <taxon>Eukaryota</taxon>
        <taxon>Fungi</taxon>
        <taxon>Fungi incertae sedis</taxon>
        <taxon>Mucoromycota</taxon>
        <taxon>Mucoromycotina</taxon>
        <taxon>Mucoromycetes</taxon>
        <taxon>Mucorales</taxon>
        <taxon>Mucorineae</taxon>
        <taxon>Mucoraceae</taxon>
        <taxon>Helicostylum</taxon>
    </lineage>
</organism>
<evidence type="ECO:0000313" key="2">
    <source>
        <dbReference type="Proteomes" id="UP001476247"/>
    </source>
</evidence>
<dbReference type="EMBL" id="BAABUJ010000015">
    <property type="protein sequence ID" value="GAA5800331.1"/>
    <property type="molecule type" value="Genomic_DNA"/>
</dbReference>
<accession>A0ABP9XZZ8</accession>
<keyword evidence="2" id="KW-1185">Reference proteome</keyword>
<protein>
    <submittedName>
        <fullName evidence="1">Uncharacterized protein</fullName>
    </submittedName>
</protein>
<name>A0ABP9XZZ8_9FUNG</name>
<evidence type="ECO:0000313" key="1">
    <source>
        <dbReference type="EMBL" id="GAA5800331.1"/>
    </source>
</evidence>
<reference evidence="1 2" key="1">
    <citation type="submission" date="2024-04" db="EMBL/GenBank/DDBJ databases">
        <title>genome sequences of Mucor flavus KT1a and Helicostylum pulchrum KT1b strains isolation_sourced from the surface of a dry-aged beef.</title>
        <authorList>
            <person name="Toyotome T."/>
            <person name="Hosono M."/>
            <person name="Torimaru M."/>
            <person name="Fukuda K."/>
            <person name="Mikami N."/>
        </authorList>
    </citation>
    <scope>NUCLEOTIDE SEQUENCE [LARGE SCALE GENOMIC DNA]</scope>
    <source>
        <strain evidence="1 2">KT1b</strain>
    </source>
</reference>
<gene>
    <name evidence="1" type="ORF">HPULCUR_005758</name>
</gene>
<sequence length="262" mass="30602">MTIVCTEKACITYNKQKTKVLAWGNLNFADNPTDCVEISNFMDGLYDLFEKGKDNRDEEDLFLIRAISDFLQLEVNRLIRKPEKTIEDLNVLHYVFVISSEWKEEIREELLRPIFIESGLVSKEDNNDRVLFYTDLECIFYYIQQELLSAGEMITEAFRKQRHSVMCRVTSLHCNTLSVQFDLIESQPSLYDFADPMLFPKTARSSNFSITTEDIKRDINQYLKENMFPSGADAAQEKKAERLTEHVYFSIVRQMVNASIYT</sequence>
<proteinExistence type="predicted"/>